<dbReference type="PANTHER" id="PTHR35024">
    <property type="entry name" value="HYPOTHETICAL CYTOSOLIC PROTEIN"/>
    <property type="match status" value="1"/>
</dbReference>
<comment type="caution">
    <text evidence="3">The sequence shown here is derived from an EMBL/GenBank/DDBJ whole genome shotgun (WGS) entry which is preliminary data.</text>
</comment>
<name>A0A7M3MH13_9BACT</name>
<dbReference type="EMBL" id="QMIE01000003">
    <property type="protein sequence ID" value="TVM18776.1"/>
    <property type="molecule type" value="Genomic_DNA"/>
</dbReference>
<dbReference type="Proteomes" id="UP000448292">
    <property type="component" value="Unassembled WGS sequence"/>
</dbReference>
<organism evidence="3 4">
    <name type="scientific">Oceanidesulfovibrio indonesiensis</name>
    <dbReference type="NCBI Taxonomy" id="54767"/>
    <lineage>
        <taxon>Bacteria</taxon>
        <taxon>Pseudomonadati</taxon>
        <taxon>Thermodesulfobacteriota</taxon>
        <taxon>Desulfovibrionia</taxon>
        <taxon>Desulfovibrionales</taxon>
        <taxon>Desulfovibrionaceae</taxon>
        <taxon>Oceanidesulfovibrio</taxon>
    </lineage>
</organism>
<evidence type="ECO:0000256" key="1">
    <source>
        <dbReference type="ARBA" id="ARBA00044755"/>
    </source>
</evidence>
<gene>
    <name evidence="3" type="ORF">DPQ33_04700</name>
</gene>
<dbReference type="AlphaFoldDB" id="A0A7M3MH13"/>
<dbReference type="InterPro" id="IPR007607">
    <property type="entry name" value="BacA/B"/>
</dbReference>
<evidence type="ECO:0000313" key="3">
    <source>
        <dbReference type="EMBL" id="TVM18776.1"/>
    </source>
</evidence>
<evidence type="ECO:0000313" key="4">
    <source>
        <dbReference type="Proteomes" id="UP000448292"/>
    </source>
</evidence>
<evidence type="ECO:0000256" key="2">
    <source>
        <dbReference type="SAM" id="MobiDB-lite"/>
    </source>
</evidence>
<dbReference type="Pfam" id="PF04519">
    <property type="entry name" value="Bactofilin"/>
    <property type="match status" value="1"/>
</dbReference>
<keyword evidence="4" id="KW-1185">Reference proteome</keyword>
<accession>A0A7M3MH13</accession>
<sequence>MAGKNEIHAFLGAGTTFEGTLRFSGMVRIDSGFNGTIESEGMLVLGERAKVEGEVKVGELVSAGSIDGDVATSTKATLQKGSQFSGTLTTSVIHMEEGARFEGRIIMNQGKPQSPATPVSPGEGAAVTGAAEKKSWFKR</sequence>
<dbReference type="PANTHER" id="PTHR35024:SF4">
    <property type="entry name" value="POLYMER-FORMING CYTOSKELETAL PROTEIN"/>
    <property type="match status" value="1"/>
</dbReference>
<reference evidence="3 4" key="1">
    <citation type="submission" date="2018-06" db="EMBL/GenBank/DDBJ databases">
        <title>Complete genome of Desulfovibrio indonesiensis P37SLT.</title>
        <authorList>
            <person name="Crispim J.S."/>
            <person name="Vidigal P.M.P."/>
            <person name="Silva L.C.F."/>
            <person name="Laguardia C.N."/>
            <person name="Araujo L.C."/>
            <person name="Dias R.S."/>
            <person name="Sousa M.P."/>
            <person name="Paula S.O."/>
            <person name="Silva C."/>
        </authorList>
    </citation>
    <scope>NUCLEOTIDE SEQUENCE [LARGE SCALE GENOMIC DNA]</scope>
    <source>
        <strain evidence="3 4">P37SLT</strain>
    </source>
</reference>
<comment type="similarity">
    <text evidence="1">Belongs to the bactofilin family.</text>
</comment>
<protein>
    <submittedName>
        <fullName evidence="3">Polymer-forming cytoskeletal protein</fullName>
    </submittedName>
</protein>
<feature type="region of interest" description="Disordered" evidence="2">
    <location>
        <begin position="108"/>
        <end position="139"/>
    </location>
</feature>
<dbReference type="RefSeq" id="WP_144302031.1">
    <property type="nucleotide sequence ID" value="NZ_QMIE01000003.1"/>
</dbReference>
<dbReference type="OrthoDB" id="9789407at2"/>
<proteinExistence type="inferred from homology"/>